<keyword evidence="3" id="KW-0804">Transcription</keyword>
<evidence type="ECO:0000256" key="2">
    <source>
        <dbReference type="ARBA" id="ARBA00023125"/>
    </source>
</evidence>
<gene>
    <name evidence="5" type="ORF">SAMN04487993_10453</name>
</gene>
<dbReference type="Pfam" id="PF07729">
    <property type="entry name" value="FCD"/>
    <property type="match status" value="1"/>
</dbReference>
<dbReference type="PRINTS" id="PR00035">
    <property type="entry name" value="HTHGNTR"/>
</dbReference>
<keyword evidence="6" id="KW-1185">Reference proteome</keyword>
<evidence type="ECO:0000256" key="1">
    <source>
        <dbReference type="ARBA" id="ARBA00023015"/>
    </source>
</evidence>
<evidence type="ECO:0000313" key="5">
    <source>
        <dbReference type="EMBL" id="SDJ55022.1"/>
    </source>
</evidence>
<sequence>MSSFGAPSHLRRDRLSDQIAKDIEARVLSGELAIGDRLPSERDLMAHYGVGRPAVREALLWLNKTGMLSVSNGDRSRVTEPDPRELLQLLSGAARMLVSRNSGIRQFQKTRTFVEVAIVREAVRQASEEDIADLAELLAQNEASAEDIALFSRTDDAFHHRIASIAQDPLLDALYHVVLELLEDQRRMSLSHPEALSKAIEAHRQIFEAIRDRDADRAEAAMRAHLTTVVQTYWDIREEAADPAD</sequence>
<dbReference type="SMART" id="SM00345">
    <property type="entry name" value="HTH_GNTR"/>
    <property type="match status" value="1"/>
</dbReference>
<dbReference type="SUPFAM" id="SSF46785">
    <property type="entry name" value="Winged helix' DNA-binding domain"/>
    <property type="match status" value="1"/>
</dbReference>
<dbReference type="STRING" id="555512.SAMN04487993_10453"/>
<reference evidence="5 6" key="1">
    <citation type="submission" date="2016-10" db="EMBL/GenBank/DDBJ databases">
        <authorList>
            <person name="de Groot N.N."/>
        </authorList>
    </citation>
    <scope>NUCLEOTIDE SEQUENCE [LARGE SCALE GENOMIC DNA]</scope>
    <source>
        <strain evidence="5 6">DSM 26424</strain>
    </source>
</reference>
<evidence type="ECO:0000313" key="6">
    <source>
        <dbReference type="Proteomes" id="UP000199093"/>
    </source>
</evidence>
<protein>
    <submittedName>
        <fullName evidence="5">DNA-binding transcriptional regulator, FadR family</fullName>
    </submittedName>
</protein>
<dbReference type="Gene3D" id="1.20.120.530">
    <property type="entry name" value="GntR ligand-binding domain-like"/>
    <property type="match status" value="1"/>
</dbReference>
<dbReference type="PROSITE" id="PS50949">
    <property type="entry name" value="HTH_GNTR"/>
    <property type="match status" value="1"/>
</dbReference>
<dbReference type="Gene3D" id="1.10.10.10">
    <property type="entry name" value="Winged helix-like DNA-binding domain superfamily/Winged helix DNA-binding domain"/>
    <property type="match status" value="1"/>
</dbReference>
<name>A0A1G8UMH4_9RHOB</name>
<dbReference type="OrthoDB" id="5450856at2"/>
<feature type="domain" description="HTH gntR-type" evidence="4">
    <location>
        <begin position="13"/>
        <end position="81"/>
    </location>
</feature>
<dbReference type="CDD" id="cd07377">
    <property type="entry name" value="WHTH_GntR"/>
    <property type="match status" value="1"/>
</dbReference>
<evidence type="ECO:0000259" key="4">
    <source>
        <dbReference type="PROSITE" id="PS50949"/>
    </source>
</evidence>
<dbReference type="InterPro" id="IPR011711">
    <property type="entry name" value="GntR_C"/>
</dbReference>
<dbReference type="InterPro" id="IPR036388">
    <property type="entry name" value="WH-like_DNA-bd_sf"/>
</dbReference>
<dbReference type="EMBL" id="FNEJ01000045">
    <property type="protein sequence ID" value="SDJ55022.1"/>
    <property type="molecule type" value="Genomic_DNA"/>
</dbReference>
<accession>A0A1G8UMH4</accession>
<keyword evidence="2 5" id="KW-0238">DNA-binding</keyword>
<dbReference type="InterPro" id="IPR000524">
    <property type="entry name" value="Tscrpt_reg_HTH_GntR"/>
</dbReference>
<keyword evidence="1" id="KW-0805">Transcription regulation</keyword>
<dbReference type="GO" id="GO:0003700">
    <property type="term" value="F:DNA-binding transcription factor activity"/>
    <property type="evidence" value="ECO:0007669"/>
    <property type="project" value="InterPro"/>
</dbReference>
<dbReference type="Proteomes" id="UP000199093">
    <property type="component" value="Unassembled WGS sequence"/>
</dbReference>
<proteinExistence type="predicted"/>
<organism evidence="5 6">
    <name type="scientific">Salipiger marinus</name>
    <dbReference type="NCBI Taxonomy" id="555512"/>
    <lineage>
        <taxon>Bacteria</taxon>
        <taxon>Pseudomonadati</taxon>
        <taxon>Pseudomonadota</taxon>
        <taxon>Alphaproteobacteria</taxon>
        <taxon>Rhodobacterales</taxon>
        <taxon>Roseobacteraceae</taxon>
        <taxon>Salipiger</taxon>
    </lineage>
</organism>
<dbReference type="Pfam" id="PF00392">
    <property type="entry name" value="GntR"/>
    <property type="match status" value="1"/>
</dbReference>
<dbReference type="RefSeq" id="WP_089852380.1">
    <property type="nucleotide sequence ID" value="NZ_FNEJ01000045.1"/>
</dbReference>
<dbReference type="PANTHER" id="PTHR43537:SF53">
    <property type="entry name" value="HTH-TYPE TRANSCRIPTIONAL REPRESSOR NANR"/>
    <property type="match status" value="1"/>
</dbReference>
<dbReference type="InterPro" id="IPR008920">
    <property type="entry name" value="TF_FadR/GntR_C"/>
</dbReference>
<dbReference type="AlphaFoldDB" id="A0A1G8UMH4"/>
<dbReference type="SMART" id="SM00895">
    <property type="entry name" value="FCD"/>
    <property type="match status" value="1"/>
</dbReference>
<dbReference type="SUPFAM" id="SSF48008">
    <property type="entry name" value="GntR ligand-binding domain-like"/>
    <property type="match status" value="1"/>
</dbReference>
<evidence type="ECO:0000256" key="3">
    <source>
        <dbReference type="ARBA" id="ARBA00023163"/>
    </source>
</evidence>
<dbReference type="GO" id="GO:0003677">
    <property type="term" value="F:DNA binding"/>
    <property type="evidence" value="ECO:0007669"/>
    <property type="project" value="UniProtKB-KW"/>
</dbReference>
<dbReference type="InterPro" id="IPR036390">
    <property type="entry name" value="WH_DNA-bd_sf"/>
</dbReference>
<dbReference type="PANTHER" id="PTHR43537">
    <property type="entry name" value="TRANSCRIPTIONAL REGULATOR, GNTR FAMILY"/>
    <property type="match status" value="1"/>
</dbReference>